<proteinExistence type="inferred from homology"/>
<dbReference type="Gene3D" id="3.30.2140.10">
    <property type="entry name" value="Arylamine N-acetyltransferase"/>
    <property type="match status" value="1"/>
</dbReference>
<dbReference type="EMBL" id="FQVT01000001">
    <property type="protein sequence ID" value="SHF49258.1"/>
    <property type="molecule type" value="Genomic_DNA"/>
</dbReference>
<dbReference type="PANTHER" id="PTHR11786:SF0">
    <property type="entry name" value="ARYLAMINE N-ACETYLTRANSFERASE 4-RELATED"/>
    <property type="match status" value="1"/>
</dbReference>
<dbReference type="Pfam" id="PF00797">
    <property type="entry name" value="Acetyltransf_2"/>
    <property type="match status" value="1"/>
</dbReference>
<protein>
    <submittedName>
        <fullName evidence="3">N-acetyltransferase</fullName>
    </submittedName>
</protein>
<gene>
    <name evidence="3" type="ORF">SAMN05444483_101320</name>
</gene>
<dbReference type="GO" id="GO:0016407">
    <property type="term" value="F:acetyltransferase activity"/>
    <property type="evidence" value="ECO:0007669"/>
    <property type="project" value="InterPro"/>
</dbReference>
<comment type="similarity">
    <text evidence="1 2">Belongs to the arylamine N-acetyltransferase family.</text>
</comment>
<keyword evidence="3" id="KW-0808">Transferase</keyword>
<evidence type="ECO:0000256" key="2">
    <source>
        <dbReference type="RuleBase" id="RU003452"/>
    </source>
</evidence>
<reference evidence="4" key="1">
    <citation type="submission" date="2016-11" db="EMBL/GenBank/DDBJ databases">
        <authorList>
            <person name="Varghese N."/>
            <person name="Submissions S."/>
        </authorList>
    </citation>
    <scope>NUCLEOTIDE SEQUENCE [LARGE SCALE GENOMIC DNA]</scope>
    <source>
        <strain evidence="4">DSM 24579</strain>
    </source>
</reference>
<dbReference type="STRING" id="1073325.SAMN05444483_101320"/>
<dbReference type="OrthoDB" id="7181050at2"/>
<evidence type="ECO:0000256" key="1">
    <source>
        <dbReference type="ARBA" id="ARBA00006547"/>
    </source>
</evidence>
<dbReference type="AlphaFoldDB" id="A0A1M5C3C9"/>
<evidence type="ECO:0000313" key="3">
    <source>
        <dbReference type="EMBL" id="SHF49258.1"/>
    </source>
</evidence>
<dbReference type="InterPro" id="IPR038765">
    <property type="entry name" value="Papain-like_cys_pep_sf"/>
</dbReference>
<sequence>MNNTTFDLKAYFKRIGFTGKARPDLMTLKRLQYLHVIHIPFENLNPLLNIPVKIDITSLQKKMVENDRGGYCFEQNGLFYHVLKTIGFQVTAFSGRVLWNKPDDEITAKSHKYYW</sequence>
<dbReference type="SUPFAM" id="SSF54001">
    <property type="entry name" value="Cysteine proteinases"/>
    <property type="match status" value="1"/>
</dbReference>
<evidence type="ECO:0000313" key="4">
    <source>
        <dbReference type="Proteomes" id="UP000183945"/>
    </source>
</evidence>
<dbReference type="Proteomes" id="UP000183945">
    <property type="component" value="Unassembled WGS sequence"/>
</dbReference>
<organism evidence="3 4">
    <name type="scientific">Salegentibacter echinorum</name>
    <dbReference type="NCBI Taxonomy" id="1073325"/>
    <lineage>
        <taxon>Bacteria</taxon>
        <taxon>Pseudomonadati</taxon>
        <taxon>Bacteroidota</taxon>
        <taxon>Flavobacteriia</taxon>
        <taxon>Flavobacteriales</taxon>
        <taxon>Flavobacteriaceae</taxon>
        <taxon>Salegentibacter</taxon>
    </lineage>
</organism>
<accession>A0A1M5C3C9</accession>
<dbReference type="InterPro" id="IPR001447">
    <property type="entry name" value="Arylamine_N-AcTrfase"/>
</dbReference>
<keyword evidence="4" id="KW-1185">Reference proteome</keyword>
<name>A0A1M5C3C9_SALEC</name>
<dbReference type="PRINTS" id="PR01543">
    <property type="entry name" value="ANATRNSFRASE"/>
</dbReference>
<dbReference type="PANTHER" id="PTHR11786">
    <property type="entry name" value="N-HYDROXYARYLAMINE O-ACETYLTRANSFERASE"/>
    <property type="match status" value="1"/>
</dbReference>